<keyword evidence="5" id="KW-1185">Reference proteome</keyword>
<evidence type="ECO:0000313" key="5">
    <source>
        <dbReference type="Proteomes" id="UP000037510"/>
    </source>
</evidence>
<dbReference type="STRING" id="104452.A0A0L7KU42"/>
<feature type="compositionally biased region" description="Basic and acidic residues" evidence="2">
    <location>
        <begin position="437"/>
        <end position="450"/>
    </location>
</feature>
<feature type="compositionally biased region" description="Basic and acidic residues" evidence="2">
    <location>
        <begin position="283"/>
        <end position="297"/>
    </location>
</feature>
<evidence type="ECO:0000256" key="1">
    <source>
        <dbReference type="PROSITE-ProRule" id="PRU00649"/>
    </source>
</evidence>
<comment type="subcellular location">
    <subcellularLocation>
        <location evidence="1">Nucleus</location>
    </subcellularLocation>
</comment>
<dbReference type="AlphaFoldDB" id="A0A0L7KU42"/>
<protein>
    <submittedName>
        <fullName evidence="4">Pnuts protein</fullName>
    </submittedName>
</protein>
<evidence type="ECO:0000313" key="4">
    <source>
        <dbReference type="EMBL" id="KOB66630.1"/>
    </source>
</evidence>
<dbReference type="Proteomes" id="UP000037510">
    <property type="component" value="Unassembled WGS sequence"/>
</dbReference>
<organism evidence="4 5">
    <name type="scientific">Operophtera brumata</name>
    <name type="common">Winter moth</name>
    <name type="synonym">Phalaena brumata</name>
    <dbReference type="NCBI Taxonomy" id="104452"/>
    <lineage>
        <taxon>Eukaryota</taxon>
        <taxon>Metazoa</taxon>
        <taxon>Ecdysozoa</taxon>
        <taxon>Arthropoda</taxon>
        <taxon>Hexapoda</taxon>
        <taxon>Insecta</taxon>
        <taxon>Pterygota</taxon>
        <taxon>Neoptera</taxon>
        <taxon>Endopterygota</taxon>
        <taxon>Lepidoptera</taxon>
        <taxon>Glossata</taxon>
        <taxon>Ditrysia</taxon>
        <taxon>Geometroidea</taxon>
        <taxon>Geometridae</taxon>
        <taxon>Larentiinae</taxon>
        <taxon>Operophtera</taxon>
    </lineage>
</organism>
<sequence>MVSIIFVLPLQTQQISRKVEFGLGKNHNITNQRKVAVLVSVPKQPRIDPIQLLNCLSVLLSPSGGIKSRDEVQRLASLMTKFSKKLVSKCIYIQILKCTETELLGLFMGSGGWLLVHVWLTESIVAKNWPLVRELLELLLLCPVDIERLKTNNCPKLVKELSKDGNQFDIRALASKLVEQWLKTVKGEQVVPIQVPEISKIISDAHNLINDSIKTEISENIAENKSVIENQMLTDIKKEIADIKDEKELSKDKDDDPDKKDILPVLKISLKDGKKVVSQIDDSDSKSQEGSETDVKEHHKRSLSSSKSKDERSKSSSDKDKSREKEKDDKQKDSSHKTNDKATDEKPESPSIHKLGKIPKLSDVKKEKPSISIEVRKPDEPKPKTVKTFNSRFRKHGLEEEVKPPPSRAALQNKKPPPVLPPSVPTPKRPSPVHNDTPPEKKPKIIESVEKPGAIKLIPPKPKRLHSCQLLFASSSVHNSLGRYYFSVDSDIAPHNAK</sequence>
<name>A0A0L7KU42_OPEBR</name>
<evidence type="ECO:0000259" key="3">
    <source>
        <dbReference type="PROSITE" id="PS51319"/>
    </source>
</evidence>
<dbReference type="PANTHER" id="PTHR46557">
    <property type="entry name" value="SERINE/THREONINE-PROTEIN PHOSPHATASE 1 REGULATORY SUBUNIT 10-RELATED"/>
    <property type="match status" value="1"/>
</dbReference>
<dbReference type="InterPro" id="IPR035441">
    <property type="entry name" value="TFIIS/LEDGF_dom_sf"/>
</dbReference>
<dbReference type="GO" id="GO:0005634">
    <property type="term" value="C:nucleus"/>
    <property type="evidence" value="ECO:0007669"/>
    <property type="project" value="UniProtKB-SubCell"/>
</dbReference>
<dbReference type="Gene3D" id="1.20.930.10">
    <property type="entry name" value="Conserved domain common to transcription factors TFIIS, elongin A, CRSP70"/>
    <property type="match status" value="1"/>
</dbReference>
<comment type="caution">
    <text evidence="4">The sequence shown here is derived from an EMBL/GenBank/DDBJ whole genome shotgun (WGS) entry which is preliminary data.</text>
</comment>
<gene>
    <name evidence="4" type="ORF">OBRU01_20956</name>
</gene>
<accession>A0A0L7KU42</accession>
<feature type="domain" description="TFIIS N-terminal" evidence="3">
    <location>
        <begin position="114"/>
        <end position="188"/>
    </location>
</feature>
<feature type="compositionally biased region" description="Basic and acidic residues" evidence="2">
    <location>
        <begin position="307"/>
        <end position="348"/>
    </location>
</feature>
<dbReference type="PANTHER" id="PTHR46557:SF1">
    <property type="entry name" value="SERINE_THREONINE-PROTEIN PHOSPHATASE 1 REGULATORY SUBUNIT 10"/>
    <property type="match status" value="1"/>
</dbReference>
<keyword evidence="1" id="KW-0539">Nucleus</keyword>
<proteinExistence type="predicted"/>
<dbReference type="Pfam" id="PF08711">
    <property type="entry name" value="Med26"/>
    <property type="match status" value="1"/>
</dbReference>
<feature type="compositionally biased region" description="Basic and acidic residues" evidence="2">
    <location>
        <begin position="360"/>
        <end position="383"/>
    </location>
</feature>
<dbReference type="GO" id="GO:0000785">
    <property type="term" value="C:chromatin"/>
    <property type="evidence" value="ECO:0007669"/>
    <property type="project" value="TreeGrafter"/>
</dbReference>
<reference evidence="4 5" key="1">
    <citation type="journal article" date="2015" name="Genome Biol. Evol.">
        <title>The genome of winter moth (Operophtera brumata) provides a genomic perspective on sexual dimorphism and phenology.</title>
        <authorList>
            <person name="Derks M.F."/>
            <person name="Smit S."/>
            <person name="Salis L."/>
            <person name="Schijlen E."/>
            <person name="Bossers A."/>
            <person name="Mateman C."/>
            <person name="Pijl A.S."/>
            <person name="de Ridder D."/>
            <person name="Groenen M.A."/>
            <person name="Visser M.E."/>
            <person name="Megens H.J."/>
        </authorList>
    </citation>
    <scope>NUCLEOTIDE SEQUENCE [LARGE SCALE GENOMIC DNA]</scope>
    <source>
        <strain evidence="4">WM2013NL</strain>
        <tissue evidence="4">Head and thorax</tissue>
    </source>
</reference>
<feature type="compositionally biased region" description="Pro residues" evidence="2">
    <location>
        <begin position="415"/>
        <end position="430"/>
    </location>
</feature>
<evidence type="ECO:0000256" key="2">
    <source>
        <dbReference type="SAM" id="MobiDB-lite"/>
    </source>
</evidence>
<feature type="region of interest" description="Disordered" evidence="2">
    <location>
        <begin position="274"/>
        <end position="460"/>
    </location>
</feature>
<dbReference type="GO" id="GO:0008157">
    <property type="term" value="F:protein phosphatase 1 binding"/>
    <property type="evidence" value="ECO:0007669"/>
    <property type="project" value="TreeGrafter"/>
</dbReference>
<dbReference type="InterPro" id="IPR017923">
    <property type="entry name" value="TFIIS_N"/>
</dbReference>
<dbReference type="EMBL" id="JTDY01005787">
    <property type="protein sequence ID" value="KOB66630.1"/>
    <property type="molecule type" value="Genomic_DNA"/>
</dbReference>
<dbReference type="PROSITE" id="PS51319">
    <property type="entry name" value="TFIIS_N"/>
    <property type="match status" value="1"/>
</dbReference>
<dbReference type="SUPFAM" id="SSF47676">
    <property type="entry name" value="Conserved domain common to transcription factors TFIIS, elongin A, CRSP70"/>
    <property type="match status" value="1"/>
</dbReference>
<dbReference type="GO" id="GO:0072357">
    <property type="term" value="C:PTW/PP1 phosphatase complex"/>
    <property type="evidence" value="ECO:0007669"/>
    <property type="project" value="TreeGrafter"/>
</dbReference>